<dbReference type="Proteomes" id="UP000827872">
    <property type="component" value="Linkage Group LG05"/>
</dbReference>
<evidence type="ECO:0000313" key="2">
    <source>
        <dbReference type="Proteomes" id="UP000827872"/>
    </source>
</evidence>
<organism evidence="1 2">
    <name type="scientific">Sphaerodactylus townsendi</name>
    <dbReference type="NCBI Taxonomy" id="933632"/>
    <lineage>
        <taxon>Eukaryota</taxon>
        <taxon>Metazoa</taxon>
        <taxon>Chordata</taxon>
        <taxon>Craniata</taxon>
        <taxon>Vertebrata</taxon>
        <taxon>Euteleostomi</taxon>
        <taxon>Lepidosauria</taxon>
        <taxon>Squamata</taxon>
        <taxon>Bifurcata</taxon>
        <taxon>Gekkota</taxon>
        <taxon>Sphaerodactylidae</taxon>
        <taxon>Sphaerodactylus</taxon>
    </lineage>
</organism>
<comment type="caution">
    <text evidence="1">The sequence shown here is derived from an EMBL/GenBank/DDBJ whole genome shotgun (WGS) entry which is preliminary data.</text>
</comment>
<keyword evidence="2" id="KW-1185">Reference proteome</keyword>
<protein>
    <submittedName>
        <fullName evidence="1">Uncharacterized protein</fullName>
    </submittedName>
</protein>
<sequence length="306" mass="35245">MDRIPWVAPECLEDPKNLALESDKWSFGATLWEIFNSGSMPLTAIEPGLKLKFYQDRRTLPPVKWIELANLVGQCMDYNPQQRPAFRSIIRDLNSLITSDYELLSDLPAINSFAEYVDISMCRNPTLFEDRHLKYISVLGKGNFGSVELCCYDPLGDSTGELVAVKRLQQSSPEHRLDFEREIAILRSLHHDFIVAYRGVCYSRGRNCLRLVMEYLPSGCLRNYLQKNQEQLDLKKLLLYAWQVCKGMEYLGSQRLHPQRDLLPGTSWWGKSKTVVKIGTLPGQNSSKTGRSIMWFESPRQSPIFW</sequence>
<name>A0ACB8F2Q2_9SAUR</name>
<dbReference type="EMBL" id="CM037618">
    <property type="protein sequence ID" value="KAH7999339.1"/>
    <property type="molecule type" value="Genomic_DNA"/>
</dbReference>
<reference evidence="1" key="1">
    <citation type="submission" date="2021-08" db="EMBL/GenBank/DDBJ databases">
        <title>The first chromosome-level gecko genome reveals the dynamic sex chromosomes of Neotropical dwarf geckos (Sphaerodactylidae: Sphaerodactylus).</title>
        <authorList>
            <person name="Pinto B.J."/>
            <person name="Keating S.E."/>
            <person name="Gamble T."/>
        </authorList>
    </citation>
    <scope>NUCLEOTIDE SEQUENCE</scope>
    <source>
        <strain evidence="1">TG3544</strain>
    </source>
</reference>
<accession>A0ACB8F2Q2</accession>
<gene>
    <name evidence="1" type="ORF">K3G42_008956</name>
</gene>
<evidence type="ECO:0000313" key="1">
    <source>
        <dbReference type="EMBL" id="KAH7999339.1"/>
    </source>
</evidence>
<proteinExistence type="predicted"/>